<dbReference type="SUPFAM" id="SSF103473">
    <property type="entry name" value="MFS general substrate transporter"/>
    <property type="match status" value="1"/>
</dbReference>
<feature type="transmembrane region" description="Helical" evidence="5">
    <location>
        <begin position="373"/>
        <end position="394"/>
    </location>
</feature>
<keyword evidence="3 5" id="KW-1133">Transmembrane helix</keyword>
<protein>
    <submittedName>
        <fullName evidence="7">Transmembrane efflux protein</fullName>
    </submittedName>
</protein>
<dbReference type="Pfam" id="PF07690">
    <property type="entry name" value="MFS_1"/>
    <property type="match status" value="1"/>
</dbReference>
<evidence type="ECO:0000256" key="4">
    <source>
        <dbReference type="ARBA" id="ARBA00023136"/>
    </source>
</evidence>
<feature type="transmembrane region" description="Helical" evidence="5">
    <location>
        <begin position="310"/>
        <end position="332"/>
    </location>
</feature>
<reference evidence="7" key="1">
    <citation type="submission" date="2014-08" db="EMBL/GenBank/DDBJ databases">
        <authorList>
            <person name="Falentin Helene"/>
        </authorList>
    </citation>
    <scope>NUCLEOTIDE SEQUENCE</scope>
</reference>
<feature type="transmembrane region" description="Helical" evidence="5">
    <location>
        <begin position="114"/>
        <end position="139"/>
    </location>
</feature>
<name>A0A0B7NUT7_PROFF</name>
<dbReference type="PANTHER" id="PTHR42718:SF39">
    <property type="entry name" value="ACTINORHODIN TRANSPORTER-RELATED"/>
    <property type="match status" value="1"/>
</dbReference>
<evidence type="ECO:0000256" key="2">
    <source>
        <dbReference type="ARBA" id="ARBA00022692"/>
    </source>
</evidence>
<feature type="transmembrane region" description="Helical" evidence="5">
    <location>
        <begin position="20"/>
        <end position="45"/>
    </location>
</feature>
<feature type="transmembrane region" description="Helical" evidence="5">
    <location>
        <begin position="344"/>
        <end position="367"/>
    </location>
</feature>
<evidence type="ECO:0000256" key="1">
    <source>
        <dbReference type="ARBA" id="ARBA00004651"/>
    </source>
</evidence>
<feature type="transmembrane region" description="Helical" evidence="5">
    <location>
        <begin position="182"/>
        <end position="201"/>
    </location>
</feature>
<dbReference type="AlphaFoldDB" id="A0A0B7NUT7"/>
<feature type="transmembrane region" description="Helical" evidence="5">
    <location>
        <begin position="279"/>
        <end position="304"/>
    </location>
</feature>
<proteinExistence type="predicted"/>
<sequence>MTQTLTAVEPTTSSRLGRRLWAILAVVLIADAIDLMDSTIMNIAAPTIQREIGGGEGLIKWLGASYALALGILLVVGGRLGDRFGRRRLFLIGIAGFGVASVLCAVAIDPAFLIAARLLQGAFGALLIPQGIGILIATFSREQFPTAASMFGPVLGGASIVGPILAGFLVGANIGGLTWRPMFLINIVLCAAGLIAGWKLLPPDRDLQKVSIDGLGSALLAVGMLGVLFGLIQGSTNGWTAVPVICLGLGVAGFIGFALRQRLATNPLIVPALFHNRGFTSGLLIGLGYFAVVNGFAYVVSLYFQMHLGLSPVGAALAMMPMIVGIIIASFVARPLIPKLGRNLVVAGLATTLAGIVALIAISIAAGDATNQWMLAPAILVLGLGMGASFSSIYDVAIGDLTTDLAGSASGSLSAVQQLASAIGSAVVTTIYFQTSAAADANRPFIASLVVVGAITAVCLIAAPLLPKRAPQDAH</sequence>
<dbReference type="EMBL" id="LM676412">
    <property type="protein sequence ID" value="CEP26456.1"/>
    <property type="molecule type" value="Genomic_DNA"/>
</dbReference>
<feature type="transmembrane region" description="Helical" evidence="5">
    <location>
        <begin position="89"/>
        <end position="108"/>
    </location>
</feature>
<accession>A0A0B7NUT7</accession>
<feature type="transmembrane region" description="Helical" evidence="5">
    <location>
        <begin position="57"/>
        <end position="77"/>
    </location>
</feature>
<feature type="transmembrane region" description="Helical" evidence="5">
    <location>
        <begin position="151"/>
        <end position="170"/>
    </location>
</feature>
<dbReference type="Gene3D" id="1.20.1250.20">
    <property type="entry name" value="MFS general substrate transporter like domains"/>
    <property type="match status" value="1"/>
</dbReference>
<dbReference type="GO" id="GO:0022857">
    <property type="term" value="F:transmembrane transporter activity"/>
    <property type="evidence" value="ECO:0007669"/>
    <property type="project" value="InterPro"/>
</dbReference>
<feature type="domain" description="Major facilitator superfamily (MFS) profile" evidence="6">
    <location>
        <begin position="23"/>
        <end position="471"/>
    </location>
</feature>
<dbReference type="PROSITE" id="PS50850">
    <property type="entry name" value="MFS"/>
    <property type="match status" value="1"/>
</dbReference>
<evidence type="ECO:0000256" key="3">
    <source>
        <dbReference type="ARBA" id="ARBA00022989"/>
    </source>
</evidence>
<dbReference type="InterPro" id="IPR036259">
    <property type="entry name" value="MFS_trans_sf"/>
</dbReference>
<dbReference type="Gene3D" id="1.20.1720.10">
    <property type="entry name" value="Multidrug resistance protein D"/>
    <property type="match status" value="1"/>
</dbReference>
<gene>
    <name evidence="7" type="ORF">PFCIRM138_07645</name>
</gene>
<evidence type="ECO:0000259" key="6">
    <source>
        <dbReference type="PROSITE" id="PS50850"/>
    </source>
</evidence>
<feature type="transmembrane region" description="Helical" evidence="5">
    <location>
        <begin position="213"/>
        <end position="232"/>
    </location>
</feature>
<keyword evidence="2 5" id="KW-0812">Transmembrane</keyword>
<evidence type="ECO:0000313" key="7">
    <source>
        <dbReference type="EMBL" id="CEP26456.1"/>
    </source>
</evidence>
<dbReference type="GO" id="GO:0005886">
    <property type="term" value="C:plasma membrane"/>
    <property type="evidence" value="ECO:0007669"/>
    <property type="project" value="UniProtKB-SubCell"/>
</dbReference>
<dbReference type="PANTHER" id="PTHR42718">
    <property type="entry name" value="MAJOR FACILITATOR SUPERFAMILY MULTIDRUG TRANSPORTER MFSC"/>
    <property type="match status" value="1"/>
</dbReference>
<comment type="subcellular location">
    <subcellularLocation>
        <location evidence="1">Cell membrane</location>
        <topology evidence="1">Multi-pass membrane protein</topology>
    </subcellularLocation>
</comment>
<evidence type="ECO:0000256" key="5">
    <source>
        <dbReference type="SAM" id="Phobius"/>
    </source>
</evidence>
<feature type="transmembrane region" description="Helical" evidence="5">
    <location>
        <begin position="445"/>
        <end position="466"/>
    </location>
</feature>
<organism evidence="7">
    <name type="scientific">Propionibacterium freudenreichii subsp. freudenreichii</name>
    <dbReference type="NCBI Taxonomy" id="66712"/>
    <lineage>
        <taxon>Bacteria</taxon>
        <taxon>Bacillati</taxon>
        <taxon>Actinomycetota</taxon>
        <taxon>Actinomycetes</taxon>
        <taxon>Propionibacteriales</taxon>
        <taxon>Propionibacteriaceae</taxon>
        <taxon>Propionibacterium</taxon>
    </lineage>
</organism>
<keyword evidence="4 5" id="KW-0472">Membrane</keyword>
<dbReference type="InterPro" id="IPR011701">
    <property type="entry name" value="MFS"/>
</dbReference>
<feature type="transmembrane region" description="Helical" evidence="5">
    <location>
        <begin position="238"/>
        <end position="259"/>
    </location>
</feature>
<dbReference type="InterPro" id="IPR020846">
    <property type="entry name" value="MFS_dom"/>
</dbReference>